<protein>
    <recommendedName>
        <fullName evidence="4">Mediator of RNA polymerase II transcription subunit 11</fullName>
    </recommendedName>
</protein>
<accession>A0AA39M5B3</accession>
<evidence type="ECO:0000313" key="3">
    <source>
        <dbReference type="Proteomes" id="UP001175271"/>
    </source>
</evidence>
<keyword evidence="3" id="KW-1185">Reference proteome</keyword>
<name>A0AA39M5B3_9BILA</name>
<gene>
    <name evidence="2" type="ORF">QR680_015058</name>
</gene>
<dbReference type="Proteomes" id="UP001175271">
    <property type="component" value="Unassembled WGS sequence"/>
</dbReference>
<dbReference type="AlphaFoldDB" id="A0AA39M5B3"/>
<evidence type="ECO:0000313" key="2">
    <source>
        <dbReference type="EMBL" id="KAK0421099.1"/>
    </source>
</evidence>
<dbReference type="EMBL" id="JAUCMV010000002">
    <property type="protein sequence ID" value="KAK0421099.1"/>
    <property type="molecule type" value="Genomic_DNA"/>
</dbReference>
<evidence type="ECO:0008006" key="4">
    <source>
        <dbReference type="Google" id="ProtNLM"/>
    </source>
</evidence>
<evidence type="ECO:0000256" key="1">
    <source>
        <dbReference type="SAM" id="MobiDB-lite"/>
    </source>
</evidence>
<organism evidence="2 3">
    <name type="scientific">Steinernema hermaphroditum</name>
    <dbReference type="NCBI Taxonomy" id="289476"/>
    <lineage>
        <taxon>Eukaryota</taxon>
        <taxon>Metazoa</taxon>
        <taxon>Ecdysozoa</taxon>
        <taxon>Nematoda</taxon>
        <taxon>Chromadorea</taxon>
        <taxon>Rhabditida</taxon>
        <taxon>Tylenchina</taxon>
        <taxon>Panagrolaimomorpha</taxon>
        <taxon>Strongyloidoidea</taxon>
        <taxon>Steinernematidae</taxon>
        <taxon>Steinernema</taxon>
    </lineage>
</organism>
<feature type="region of interest" description="Disordered" evidence="1">
    <location>
        <begin position="1"/>
        <end position="28"/>
    </location>
</feature>
<reference evidence="2" key="1">
    <citation type="submission" date="2023-06" db="EMBL/GenBank/DDBJ databases">
        <title>Genomic analysis of the entomopathogenic nematode Steinernema hermaphroditum.</title>
        <authorList>
            <person name="Schwarz E.M."/>
            <person name="Heppert J.K."/>
            <person name="Baniya A."/>
            <person name="Schwartz H.T."/>
            <person name="Tan C.-H."/>
            <person name="Antoshechkin I."/>
            <person name="Sternberg P.W."/>
            <person name="Goodrich-Blair H."/>
            <person name="Dillman A.R."/>
        </authorList>
    </citation>
    <scope>NUCLEOTIDE SEQUENCE</scope>
    <source>
        <strain evidence="2">PS9179</strain>
        <tissue evidence="2">Whole animal</tissue>
    </source>
</reference>
<proteinExistence type="predicted"/>
<comment type="caution">
    <text evidence="2">The sequence shown here is derived from an EMBL/GenBank/DDBJ whole genome shotgun (WGS) entry which is preliminary data.</text>
</comment>
<sequence length="144" mass="16209">MQSTAQGANVADEAKFRPPNAPQANEGLQKRLDTLDNVDKRIGEMLDSAQYVFGELSKERQITKAKTEEAQLTYLEKVCIASSHQGSAFADEERALAADGINRMLMENINGIHEKFFDHEPPKVEIKQETLDEDEIIELDDINF</sequence>